<evidence type="ECO:0000313" key="2">
    <source>
        <dbReference type="EMBL" id="EFX03458.1"/>
    </source>
</evidence>
<sequence length="68" mass="7055">MLALDDGAYYVAADDPLPAPTSLSLSTLSPGLVASSLGKMEQTLTPSGCSTQEEHPGLGRADEQQHQV</sequence>
<name>F0XEU0_GROCL</name>
<dbReference type="RefSeq" id="XP_014172940.1">
    <property type="nucleotide sequence ID" value="XM_014317465.1"/>
</dbReference>
<evidence type="ECO:0000256" key="1">
    <source>
        <dbReference type="SAM" id="MobiDB-lite"/>
    </source>
</evidence>
<keyword evidence="3" id="KW-1185">Reference proteome</keyword>
<organism evidence="3">
    <name type="scientific">Grosmannia clavigera (strain kw1407 / UAMH 11150)</name>
    <name type="common">Blue stain fungus</name>
    <name type="synonym">Graphiocladiella clavigera</name>
    <dbReference type="NCBI Taxonomy" id="655863"/>
    <lineage>
        <taxon>Eukaryota</taxon>
        <taxon>Fungi</taxon>
        <taxon>Dikarya</taxon>
        <taxon>Ascomycota</taxon>
        <taxon>Pezizomycotina</taxon>
        <taxon>Sordariomycetes</taxon>
        <taxon>Sordariomycetidae</taxon>
        <taxon>Ophiostomatales</taxon>
        <taxon>Ophiostomataceae</taxon>
        <taxon>Leptographium</taxon>
    </lineage>
</organism>
<reference evidence="2 3" key="1">
    <citation type="journal article" date="2011" name="Proc. Natl. Acad. Sci. U.S.A.">
        <title>Genome and transcriptome analyses of the mountain pine beetle-fungal symbiont Grosmannia clavigera, a lodgepole pine pathogen.</title>
        <authorList>
            <person name="DiGuistini S."/>
            <person name="Wang Y."/>
            <person name="Liao N.Y."/>
            <person name="Taylor G."/>
            <person name="Tanguay P."/>
            <person name="Feau N."/>
            <person name="Henrissat B."/>
            <person name="Chan S.K."/>
            <person name="Hesse-Orce U."/>
            <person name="Alamouti S.M."/>
            <person name="Tsui C.K.M."/>
            <person name="Docking R.T."/>
            <person name="Levasseur A."/>
            <person name="Haridas S."/>
            <person name="Robertson G."/>
            <person name="Birol I."/>
            <person name="Holt R.A."/>
            <person name="Marra M.A."/>
            <person name="Hamelin R.C."/>
            <person name="Hirst M."/>
            <person name="Jones S.J.M."/>
            <person name="Bohlmann J."/>
            <person name="Breuil C."/>
        </authorList>
    </citation>
    <scope>NUCLEOTIDE SEQUENCE [LARGE SCALE GENOMIC DNA]</scope>
    <source>
        <strain evidence="3">kw1407 / UAMH 11150</strain>
    </source>
</reference>
<feature type="compositionally biased region" description="Basic and acidic residues" evidence="1">
    <location>
        <begin position="52"/>
        <end position="68"/>
    </location>
</feature>
<dbReference type="HOGENOM" id="CLU_2794184_0_0_1"/>
<dbReference type="InParanoid" id="F0XEU0"/>
<proteinExistence type="predicted"/>
<dbReference type="GeneID" id="25977006"/>
<dbReference type="AlphaFoldDB" id="F0XEU0"/>
<gene>
    <name evidence="2" type="ORF">CMQ_386</name>
</gene>
<protein>
    <submittedName>
        <fullName evidence="2">Uncharacterized protein</fullName>
    </submittedName>
</protein>
<dbReference type="EMBL" id="GL629765">
    <property type="protein sequence ID" value="EFX03458.1"/>
    <property type="molecule type" value="Genomic_DNA"/>
</dbReference>
<feature type="compositionally biased region" description="Polar residues" evidence="1">
    <location>
        <begin position="42"/>
        <end position="51"/>
    </location>
</feature>
<accession>F0XEU0</accession>
<evidence type="ECO:0000313" key="3">
    <source>
        <dbReference type="Proteomes" id="UP000007796"/>
    </source>
</evidence>
<feature type="region of interest" description="Disordered" evidence="1">
    <location>
        <begin position="37"/>
        <end position="68"/>
    </location>
</feature>
<dbReference type="Proteomes" id="UP000007796">
    <property type="component" value="Unassembled WGS sequence"/>
</dbReference>